<dbReference type="RefSeq" id="WP_211856381.1">
    <property type="nucleotide sequence ID" value="NZ_JAAGBB010000062.1"/>
</dbReference>
<proteinExistence type="predicted"/>
<reference evidence="2" key="1">
    <citation type="journal article" date="2021" name="Syst. Appl. Microbiol.">
        <title>Roseomonas hellenica sp. nov., isolated from roots of wild-growing Alkanna tinctoria.</title>
        <authorList>
            <person name="Rat A."/>
            <person name="Naranjo H.D."/>
            <person name="Lebbe L."/>
            <person name="Cnockaert M."/>
            <person name="Krigas N."/>
            <person name="Grigoriadou K."/>
            <person name="Maloupa E."/>
            <person name="Willems A."/>
        </authorList>
    </citation>
    <scope>NUCLEOTIDE SEQUENCE [LARGE SCALE GENOMIC DNA]</scope>
    <source>
        <strain evidence="2">LMG 31523</strain>
    </source>
</reference>
<protein>
    <submittedName>
        <fullName evidence="1">Uncharacterized protein</fullName>
    </submittedName>
</protein>
<evidence type="ECO:0000313" key="1">
    <source>
        <dbReference type="EMBL" id="MBR0668604.1"/>
    </source>
</evidence>
<evidence type="ECO:0000313" key="2">
    <source>
        <dbReference type="Proteomes" id="UP001196870"/>
    </source>
</evidence>
<dbReference type="Proteomes" id="UP001196870">
    <property type="component" value="Unassembled WGS sequence"/>
</dbReference>
<sequence>MAKAYRIITVDGYGGNLTYLLVELCEDGVTERILPLSYRTAAEAEQVKGALERDDAIDAALPLPAGPEAGGWRAAR</sequence>
<keyword evidence="2" id="KW-1185">Reference proteome</keyword>
<dbReference type="EMBL" id="JAAGBB010000062">
    <property type="protein sequence ID" value="MBR0668604.1"/>
    <property type="molecule type" value="Genomic_DNA"/>
</dbReference>
<accession>A0ABS5F7S3</accession>
<organism evidence="1 2">
    <name type="scientific">Plastoroseomonas hellenica</name>
    <dbReference type="NCBI Taxonomy" id="2687306"/>
    <lineage>
        <taxon>Bacteria</taxon>
        <taxon>Pseudomonadati</taxon>
        <taxon>Pseudomonadota</taxon>
        <taxon>Alphaproteobacteria</taxon>
        <taxon>Acetobacterales</taxon>
        <taxon>Acetobacteraceae</taxon>
        <taxon>Plastoroseomonas</taxon>
    </lineage>
</organism>
<name>A0ABS5F7S3_9PROT</name>
<gene>
    <name evidence="1" type="ORF">GXW71_29905</name>
</gene>
<comment type="caution">
    <text evidence="1">The sequence shown here is derived from an EMBL/GenBank/DDBJ whole genome shotgun (WGS) entry which is preliminary data.</text>
</comment>